<organism evidence="2 3">
    <name type="scientific">Arthrobacter subterraneus</name>
    <dbReference type="NCBI Taxonomy" id="335973"/>
    <lineage>
        <taxon>Bacteria</taxon>
        <taxon>Bacillati</taxon>
        <taxon>Actinomycetota</taxon>
        <taxon>Actinomycetes</taxon>
        <taxon>Micrococcales</taxon>
        <taxon>Micrococcaceae</taxon>
        <taxon>Arthrobacter</taxon>
    </lineage>
</organism>
<keyword evidence="3" id="KW-1185">Reference proteome</keyword>
<keyword evidence="1" id="KW-0472">Membrane</keyword>
<evidence type="ECO:0000313" key="3">
    <source>
        <dbReference type="Proteomes" id="UP000199258"/>
    </source>
</evidence>
<evidence type="ECO:0000313" key="2">
    <source>
        <dbReference type="EMBL" id="SDH51180.1"/>
    </source>
</evidence>
<sequence>MRIIITAAVISAVFIGFTVWALSRITFLEGAAIVALSLLISLALGQLREKDVKLTADDTGQRHHGGRGGGGLV</sequence>
<reference evidence="2 3" key="1">
    <citation type="submission" date="2016-10" db="EMBL/GenBank/DDBJ databases">
        <authorList>
            <person name="de Groot N.N."/>
        </authorList>
    </citation>
    <scope>NUCLEOTIDE SEQUENCE [LARGE SCALE GENOMIC DNA]</scope>
    <source>
        <strain evidence="2 3">NP_1H</strain>
    </source>
</reference>
<gene>
    <name evidence="2" type="ORF">SAMN04488693_101438</name>
</gene>
<keyword evidence="1" id="KW-1133">Transmembrane helix</keyword>
<name>A0A1G8D1X4_9MICC</name>
<dbReference type="AlphaFoldDB" id="A0A1G8D1X4"/>
<dbReference type="RefSeq" id="WP_090584312.1">
    <property type="nucleotide sequence ID" value="NZ_FNDT01000001.1"/>
</dbReference>
<feature type="transmembrane region" description="Helical" evidence="1">
    <location>
        <begin position="31"/>
        <end position="47"/>
    </location>
</feature>
<evidence type="ECO:0000256" key="1">
    <source>
        <dbReference type="SAM" id="Phobius"/>
    </source>
</evidence>
<protein>
    <submittedName>
        <fullName evidence="2">Uncharacterized protein</fullName>
    </submittedName>
</protein>
<dbReference type="Proteomes" id="UP000199258">
    <property type="component" value="Unassembled WGS sequence"/>
</dbReference>
<accession>A0A1G8D1X4</accession>
<keyword evidence="1" id="KW-0812">Transmembrane</keyword>
<dbReference type="EMBL" id="FNDT01000001">
    <property type="protein sequence ID" value="SDH51180.1"/>
    <property type="molecule type" value="Genomic_DNA"/>
</dbReference>
<proteinExistence type="predicted"/>